<name>A0AAP8NLA1_9BACT</name>
<reference evidence="1 2" key="1">
    <citation type="journal article" date="2017" name="BMC Genomics">
        <title>Genome sequencing of 39 Akkermansia muciniphila isolates reveals its population structure, genomic and functional diverisity, and global distribution in mammalian gut microbiotas.</title>
        <authorList>
            <person name="Guo X."/>
            <person name="Li S."/>
            <person name="Zhang J."/>
            <person name="Wu F."/>
            <person name="Li X."/>
            <person name="Wu D."/>
            <person name="Zhang M."/>
            <person name="Ou Z."/>
            <person name="Jie Z."/>
            <person name="Yan Q."/>
            <person name="Li P."/>
            <person name="Yi J."/>
            <person name="Peng Y."/>
        </authorList>
    </citation>
    <scope>NUCLEOTIDE SEQUENCE [LARGE SCALE GENOMIC DNA]</scope>
    <source>
        <strain evidence="1 2">GP43</strain>
    </source>
</reference>
<gene>
    <name evidence="1" type="ORF">CXU09_08700</name>
</gene>
<dbReference type="Proteomes" id="UP000235914">
    <property type="component" value="Unassembled WGS sequence"/>
</dbReference>
<organism evidence="1 2">
    <name type="scientific">Akkermansia muciniphila</name>
    <dbReference type="NCBI Taxonomy" id="239935"/>
    <lineage>
        <taxon>Bacteria</taxon>
        <taxon>Pseudomonadati</taxon>
        <taxon>Verrucomicrobiota</taxon>
        <taxon>Verrucomicrobiia</taxon>
        <taxon>Verrucomicrobiales</taxon>
        <taxon>Akkermansiaceae</taxon>
        <taxon>Akkermansia</taxon>
    </lineage>
</organism>
<protein>
    <submittedName>
        <fullName evidence="1">Uncharacterized protein</fullName>
    </submittedName>
</protein>
<evidence type="ECO:0000313" key="1">
    <source>
        <dbReference type="EMBL" id="PNC54618.1"/>
    </source>
</evidence>
<sequence>MRKFLIQQTIHLSPLCYNISYSLVLSADLTICAGLNEHWLTGKNATLSEKDMSTFPGIRNSWIWNTGAWPDFNVHSASIQTSGKVPFDGNRGRISNSRDALHLIQTKGKKKFPAWSAPLMGTFTAPTFCSIPEKLCRKIKGYIC</sequence>
<accession>A0AAP8NLA1</accession>
<evidence type="ECO:0000313" key="2">
    <source>
        <dbReference type="Proteomes" id="UP000235914"/>
    </source>
</evidence>
<proteinExistence type="predicted"/>
<dbReference type="EMBL" id="PJKN01000005">
    <property type="protein sequence ID" value="PNC54618.1"/>
    <property type="molecule type" value="Genomic_DNA"/>
</dbReference>
<dbReference type="AlphaFoldDB" id="A0AAP8NLA1"/>
<comment type="caution">
    <text evidence="1">The sequence shown here is derived from an EMBL/GenBank/DDBJ whole genome shotgun (WGS) entry which is preliminary data.</text>
</comment>